<keyword evidence="2" id="KW-1185">Reference proteome</keyword>
<gene>
    <name evidence="1" type="ORF">CDAR_407191</name>
</gene>
<dbReference type="EMBL" id="BPLQ01003766">
    <property type="protein sequence ID" value="GIY02914.1"/>
    <property type="molecule type" value="Genomic_DNA"/>
</dbReference>
<proteinExistence type="predicted"/>
<dbReference type="Proteomes" id="UP001054837">
    <property type="component" value="Unassembled WGS sequence"/>
</dbReference>
<comment type="caution">
    <text evidence="1">The sequence shown here is derived from an EMBL/GenBank/DDBJ whole genome shotgun (WGS) entry which is preliminary data.</text>
</comment>
<evidence type="ECO:0000313" key="2">
    <source>
        <dbReference type="Proteomes" id="UP001054837"/>
    </source>
</evidence>
<sequence length="77" mass="8601">MADEWDGFTNSLANRMRSESERFSAMQWIGFVRRSDARVGIHPDLAPNDKSGGRAFISVIRTGIWEGLTSVVEKGND</sequence>
<protein>
    <submittedName>
        <fullName evidence="1">Uncharacterized protein</fullName>
    </submittedName>
</protein>
<dbReference type="AlphaFoldDB" id="A0AAV4Q0S2"/>
<name>A0AAV4Q0S2_9ARAC</name>
<evidence type="ECO:0000313" key="1">
    <source>
        <dbReference type="EMBL" id="GIY02914.1"/>
    </source>
</evidence>
<organism evidence="1 2">
    <name type="scientific">Caerostris darwini</name>
    <dbReference type="NCBI Taxonomy" id="1538125"/>
    <lineage>
        <taxon>Eukaryota</taxon>
        <taxon>Metazoa</taxon>
        <taxon>Ecdysozoa</taxon>
        <taxon>Arthropoda</taxon>
        <taxon>Chelicerata</taxon>
        <taxon>Arachnida</taxon>
        <taxon>Araneae</taxon>
        <taxon>Araneomorphae</taxon>
        <taxon>Entelegynae</taxon>
        <taxon>Araneoidea</taxon>
        <taxon>Araneidae</taxon>
        <taxon>Caerostris</taxon>
    </lineage>
</organism>
<accession>A0AAV4Q0S2</accession>
<reference evidence="1 2" key="1">
    <citation type="submission" date="2021-06" db="EMBL/GenBank/DDBJ databases">
        <title>Caerostris darwini draft genome.</title>
        <authorList>
            <person name="Kono N."/>
            <person name="Arakawa K."/>
        </authorList>
    </citation>
    <scope>NUCLEOTIDE SEQUENCE [LARGE SCALE GENOMIC DNA]</scope>
</reference>